<reference evidence="2 3" key="1">
    <citation type="journal article" date="2021" name="Elife">
        <title>Chloroplast acquisition without the gene transfer in kleptoplastic sea slugs, Plakobranchus ocellatus.</title>
        <authorList>
            <person name="Maeda T."/>
            <person name="Takahashi S."/>
            <person name="Yoshida T."/>
            <person name="Shimamura S."/>
            <person name="Takaki Y."/>
            <person name="Nagai Y."/>
            <person name="Toyoda A."/>
            <person name="Suzuki Y."/>
            <person name="Arimoto A."/>
            <person name="Ishii H."/>
            <person name="Satoh N."/>
            <person name="Nishiyama T."/>
            <person name="Hasebe M."/>
            <person name="Maruyama T."/>
            <person name="Minagawa J."/>
            <person name="Obokata J."/>
            <person name="Shigenobu S."/>
        </authorList>
    </citation>
    <scope>NUCLEOTIDE SEQUENCE [LARGE SCALE GENOMIC DNA]</scope>
</reference>
<protein>
    <submittedName>
        <fullName evidence="2">Uncharacterized protein</fullName>
    </submittedName>
</protein>
<proteinExistence type="predicted"/>
<comment type="caution">
    <text evidence="2">The sequence shown here is derived from an EMBL/GenBank/DDBJ whole genome shotgun (WGS) entry which is preliminary data.</text>
</comment>
<sequence>MLLSTTGITQHLIRSNVCATKERGPEEQQPKPSAISSNQTAIKEFLAFLAIMPSHNCRKSSSKKCIDRSFNSKMEVYQEYKNWSKDKQLPMASRQVFCG</sequence>
<feature type="compositionally biased region" description="Basic and acidic residues" evidence="1">
    <location>
        <begin position="20"/>
        <end position="29"/>
    </location>
</feature>
<dbReference type="AlphaFoldDB" id="A0AAV4JBU2"/>
<feature type="region of interest" description="Disordered" evidence="1">
    <location>
        <begin position="17"/>
        <end position="36"/>
    </location>
</feature>
<dbReference type="EMBL" id="BMAT01010061">
    <property type="protein sequence ID" value="GFS19280.1"/>
    <property type="molecule type" value="Genomic_DNA"/>
</dbReference>
<organism evidence="2 3">
    <name type="scientific">Elysia marginata</name>
    <dbReference type="NCBI Taxonomy" id="1093978"/>
    <lineage>
        <taxon>Eukaryota</taxon>
        <taxon>Metazoa</taxon>
        <taxon>Spiralia</taxon>
        <taxon>Lophotrochozoa</taxon>
        <taxon>Mollusca</taxon>
        <taxon>Gastropoda</taxon>
        <taxon>Heterobranchia</taxon>
        <taxon>Euthyneura</taxon>
        <taxon>Panpulmonata</taxon>
        <taxon>Sacoglossa</taxon>
        <taxon>Placobranchoidea</taxon>
        <taxon>Plakobranchidae</taxon>
        <taxon>Elysia</taxon>
    </lineage>
</organism>
<evidence type="ECO:0000313" key="2">
    <source>
        <dbReference type="EMBL" id="GFS19280.1"/>
    </source>
</evidence>
<evidence type="ECO:0000313" key="3">
    <source>
        <dbReference type="Proteomes" id="UP000762676"/>
    </source>
</evidence>
<keyword evidence="3" id="KW-1185">Reference proteome</keyword>
<dbReference type="Proteomes" id="UP000762676">
    <property type="component" value="Unassembled WGS sequence"/>
</dbReference>
<evidence type="ECO:0000256" key="1">
    <source>
        <dbReference type="SAM" id="MobiDB-lite"/>
    </source>
</evidence>
<name>A0AAV4JBU2_9GAST</name>
<gene>
    <name evidence="2" type="ORF">ElyMa_005028200</name>
</gene>
<accession>A0AAV4JBU2</accession>